<dbReference type="RefSeq" id="WP_285994840.1">
    <property type="nucleotide sequence ID" value="NZ_CP127295.1"/>
</dbReference>
<evidence type="ECO:0000313" key="2">
    <source>
        <dbReference type="EMBL" id="WIX98355.1"/>
    </source>
</evidence>
<dbReference type="EMBL" id="CP127295">
    <property type="protein sequence ID" value="WIX98355.1"/>
    <property type="molecule type" value="Genomic_DNA"/>
</dbReference>
<dbReference type="KEGG" id="amog:QRX60_30345"/>
<evidence type="ECO:0000313" key="3">
    <source>
        <dbReference type="Proteomes" id="UP001239397"/>
    </source>
</evidence>
<feature type="domain" description="Muconolactone isomerase" evidence="1">
    <location>
        <begin position="3"/>
        <end position="92"/>
    </location>
</feature>
<gene>
    <name evidence="2" type="ORF">QRX60_30345</name>
</gene>
<sequence>MKEFLVELTVTVPEGTDQAEVDRRRAAEAVRAGELAAEGHLSRLWRTAGEPRVVAVWRADDETELREKVLESLPMWPWATAVITALQPHPQDPVQAAWAVAAGRTTAIDGGAGWGGTCV</sequence>
<evidence type="ECO:0000259" key="1">
    <source>
        <dbReference type="Pfam" id="PF02426"/>
    </source>
</evidence>
<accession>A0A9Y2JJ01</accession>
<dbReference type="Proteomes" id="UP001239397">
    <property type="component" value="Chromosome"/>
</dbReference>
<dbReference type="Gene3D" id="3.30.70.1060">
    <property type="entry name" value="Dimeric alpha+beta barrel"/>
    <property type="match status" value="1"/>
</dbReference>
<organism evidence="2 3">
    <name type="scientific">Amycolatopsis mongoliensis</name>
    <dbReference type="NCBI Taxonomy" id="715475"/>
    <lineage>
        <taxon>Bacteria</taxon>
        <taxon>Bacillati</taxon>
        <taxon>Actinomycetota</taxon>
        <taxon>Actinomycetes</taxon>
        <taxon>Pseudonocardiales</taxon>
        <taxon>Pseudonocardiaceae</taxon>
        <taxon>Amycolatopsis</taxon>
    </lineage>
</organism>
<dbReference type="InterPro" id="IPR011008">
    <property type="entry name" value="Dimeric_a/b-barrel"/>
</dbReference>
<name>A0A9Y2JJ01_9PSEU</name>
<dbReference type="Pfam" id="PF02426">
    <property type="entry name" value="MIase"/>
    <property type="match status" value="1"/>
</dbReference>
<dbReference type="SUPFAM" id="SSF54909">
    <property type="entry name" value="Dimeric alpha+beta barrel"/>
    <property type="match status" value="1"/>
</dbReference>
<keyword evidence="3" id="KW-1185">Reference proteome</keyword>
<reference evidence="2 3" key="1">
    <citation type="submission" date="2023-06" db="EMBL/GenBank/DDBJ databases">
        <authorList>
            <person name="Oyuntsetseg B."/>
            <person name="Kim S.B."/>
        </authorList>
    </citation>
    <scope>NUCLEOTIDE SEQUENCE [LARGE SCALE GENOMIC DNA]</scope>
    <source>
        <strain evidence="2 3">4-36</strain>
    </source>
</reference>
<protein>
    <submittedName>
        <fullName evidence="2">Muconolactone Delta-isomerase family protein</fullName>
    </submittedName>
</protein>
<dbReference type="AlphaFoldDB" id="A0A9Y2JJ01"/>
<proteinExistence type="predicted"/>
<dbReference type="InterPro" id="IPR026029">
    <property type="entry name" value="MLI_dom"/>
</dbReference>